<evidence type="ECO:0000256" key="6">
    <source>
        <dbReference type="ARBA" id="ARBA00022989"/>
    </source>
</evidence>
<feature type="domain" description="Protein export membrane protein SecD/SecF C-terminal" evidence="10">
    <location>
        <begin position="246"/>
        <end position="404"/>
    </location>
</feature>
<keyword evidence="8 9" id="KW-0472">Membrane</keyword>
<dbReference type="FunFam" id="1.20.1640.10:FF:000004">
    <property type="entry name" value="Protein translocase subunit SecD"/>
    <property type="match status" value="1"/>
</dbReference>
<dbReference type="PANTHER" id="PTHR30081:SF1">
    <property type="entry name" value="PROTEIN TRANSLOCASE SUBUNIT SECD"/>
    <property type="match status" value="1"/>
</dbReference>
<name>A0A369B288_9FIRM</name>
<evidence type="ECO:0000256" key="2">
    <source>
        <dbReference type="ARBA" id="ARBA00022448"/>
    </source>
</evidence>
<dbReference type="Gene3D" id="3.30.70.3400">
    <property type="match status" value="1"/>
</dbReference>
<dbReference type="GO" id="GO:0043952">
    <property type="term" value="P:protein transport by the Sec complex"/>
    <property type="evidence" value="ECO:0007669"/>
    <property type="project" value="UniProtKB-UniRule"/>
</dbReference>
<evidence type="ECO:0000256" key="3">
    <source>
        <dbReference type="ARBA" id="ARBA00022475"/>
    </source>
</evidence>
<evidence type="ECO:0000313" key="14">
    <source>
        <dbReference type="Proteomes" id="UP000253034"/>
    </source>
</evidence>
<evidence type="ECO:0000256" key="8">
    <source>
        <dbReference type="ARBA" id="ARBA00023136"/>
    </source>
</evidence>
<dbReference type="InterPro" id="IPR048631">
    <property type="entry name" value="SecD_1st"/>
</dbReference>
<dbReference type="GO" id="GO:0065002">
    <property type="term" value="P:intracellular protein transmembrane transport"/>
    <property type="evidence" value="ECO:0007669"/>
    <property type="project" value="UniProtKB-UniRule"/>
</dbReference>
<dbReference type="PRINTS" id="PR00702">
    <property type="entry name" value="ACRIFLAVINRP"/>
</dbReference>
<feature type="transmembrane region" description="Helical" evidence="9">
    <location>
        <begin position="387"/>
        <end position="411"/>
    </location>
</feature>
<evidence type="ECO:0000259" key="11">
    <source>
        <dbReference type="Pfam" id="PF21760"/>
    </source>
</evidence>
<comment type="similarity">
    <text evidence="9">Belongs to the SecD/SecF family. SecD subfamily.</text>
</comment>
<comment type="subunit">
    <text evidence="9">Forms a complex with SecF. Part of the essential Sec protein translocation apparatus which comprises SecA, SecYEG and auxiliary proteins SecDF. Other proteins may also be involved.</text>
</comment>
<dbReference type="InterPro" id="IPR022813">
    <property type="entry name" value="SecD/SecF_arch_bac"/>
</dbReference>
<accession>A0A369B288</accession>
<protein>
    <recommendedName>
        <fullName evidence="9">Protein translocase subunit SecD</fullName>
    </recommendedName>
</protein>
<dbReference type="InterPro" id="IPR055344">
    <property type="entry name" value="SecD_SecF_C_bact"/>
</dbReference>
<feature type="domain" description="Protein translocase subunit SecDF P1" evidence="11">
    <location>
        <begin position="69"/>
        <end position="132"/>
    </location>
</feature>
<dbReference type="Pfam" id="PF02355">
    <property type="entry name" value="SecD_SecF_C"/>
    <property type="match status" value="1"/>
</dbReference>
<organism evidence="13 14">
    <name type="scientific">Anaerobacterium chartisolvens</name>
    <dbReference type="NCBI Taxonomy" id="1297424"/>
    <lineage>
        <taxon>Bacteria</taxon>
        <taxon>Bacillati</taxon>
        <taxon>Bacillota</taxon>
        <taxon>Clostridia</taxon>
        <taxon>Eubacteriales</taxon>
        <taxon>Oscillospiraceae</taxon>
        <taxon>Anaerobacterium</taxon>
    </lineage>
</organism>
<sequence length="428" mass="45971">MRRSNGIKFLAVIVVIGILACVAGYGIPALGINDVRNMRFGIDIKGGISTTLYPDLPEGQRPTAEELASARAVIERRLDSQGIYDRNITTENENGRIVVEIPYKPGEKDFNPQKAVDEIGKTALLTFQEVDENLVDENKLYKPTNKIVIEGKHVSDAGIATDPQTGEVVVTLKLNGEGKTKFSEATGRLIGKRIAIFMDDTLIVAPTVQSQIPDGEATINGQRDAKEAGELAATIRSGSLPFKLVARDLNSITPTLGEGALKVTIMAGILAFILVALFMILYYRLPGVIACIALFGLVVIQMVVLSLFKISLTLPGIAGIILSIGMGVDANVIIFERIKEELRSGKTLGASVDSGFKRAFSAILDSNVTTIISAVVLYFLGTGAIKGFAVTLFLGVLLSFFTAVTASRIMLRAAADINIAKHRWLYGS</sequence>
<comment type="function">
    <text evidence="9">Part of the Sec protein translocase complex. Interacts with the SecYEG preprotein conducting channel. SecDF uses the proton motive force (PMF) to complete protein translocation after the ATP-dependent function of SecA.</text>
</comment>
<evidence type="ECO:0000256" key="1">
    <source>
        <dbReference type="ARBA" id="ARBA00004651"/>
    </source>
</evidence>
<dbReference type="InterPro" id="IPR048634">
    <property type="entry name" value="SecD_SecF_C"/>
</dbReference>
<keyword evidence="4 9" id="KW-0812">Transmembrane</keyword>
<dbReference type="InterPro" id="IPR054384">
    <property type="entry name" value="SecDF_P1_head"/>
</dbReference>
<dbReference type="HAMAP" id="MF_01463_B">
    <property type="entry name" value="SecD_B"/>
    <property type="match status" value="1"/>
</dbReference>
<dbReference type="NCBIfam" id="TIGR01129">
    <property type="entry name" value="secD"/>
    <property type="match status" value="1"/>
</dbReference>
<evidence type="ECO:0000313" key="13">
    <source>
        <dbReference type="EMBL" id="RCX13824.1"/>
    </source>
</evidence>
<keyword evidence="3 9" id="KW-1003">Cell membrane</keyword>
<dbReference type="OrthoDB" id="9805019at2"/>
<evidence type="ECO:0000256" key="4">
    <source>
        <dbReference type="ARBA" id="ARBA00022692"/>
    </source>
</evidence>
<dbReference type="PROSITE" id="PS51257">
    <property type="entry name" value="PROKAR_LIPOPROTEIN"/>
    <property type="match status" value="1"/>
</dbReference>
<dbReference type="EMBL" id="QPJT01000016">
    <property type="protein sequence ID" value="RCX13824.1"/>
    <property type="molecule type" value="Genomic_DNA"/>
</dbReference>
<dbReference type="SUPFAM" id="SSF82866">
    <property type="entry name" value="Multidrug efflux transporter AcrB transmembrane domain"/>
    <property type="match status" value="1"/>
</dbReference>
<dbReference type="AlphaFoldDB" id="A0A369B288"/>
<comment type="subcellular location">
    <subcellularLocation>
        <location evidence="1 9">Cell membrane</location>
        <topology evidence="1 9">Multi-pass membrane protein</topology>
    </subcellularLocation>
</comment>
<dbReference type="NCBIfam" id="TIGR00916">
    <property type="entry name" value="2A0604s01"/>
    <property type="match status" value="1"/>
</dbReference>
<evidence type="ECO:0000259" key="10">
    <source>
        <dbReference type="Pfam" id="PF02355"/>
    </source>
</evidence>
<dbReference type="RefSeq" id="WP_114298461.1">
    <property type="nucleotide sequence ID" value="NZ_QPJT01000016.1"/>
</dbReference>
<dbReference type="Pfam" id="PF21760">
    <property type="entry name" value="SecD_1st"/>
    <property type="match status" value="1"/>
</dbReference>
<keyword evidence="2 9" id="KW-0813">Transport</keyword>
<dbReference type="Proteomes" id="UP000253034">
    <property type="component" value="Unassembled WGS sequence"/>
</dbReference>
<keyword evidence="14" id="KW-1185">Reference proteome</keyword>
<evidence type="ECO:0000256" key="7">
    <source>
        <dbReference type="ARBA" id="ARBA00023010"/>
    </source>
</evidence>
<feature type="domain" description="SecDF P1 head subdomain" evidence="12">
    <location>
        <begin position="138"/>
        <end position="241"/>
    </location>
</feature>
<feature type="transmembrane region" description="Helical" evidence="9">
    <location>
        <begin position="359"/>
        <end position="381"/>
    </location>
</feature>
<feature type="transmembrane region" description="Helical" evidence="9">
    <location>
        <begin position="259"/>
        <end position="281"/>
    </location>
</feature>
<dbReference type="GO" id="GO:0005886">
    <property type="term" value="C:plasma membrane"/>
    <property type="evidence" value="ECO:0007669"/>
    <property type="project" value="UniProtKB-SubCell"/>
</dbReference>
<dbReference type="Pfam" id="PF22599">
    <property type="entry name" value="SecDF_P1_head"/>
    <property type="match status" value="1"/>
</dbReference>
<evidence type="ECO:0000259" key="12">
    <source>
        <dbReference type="Pfam" id="PF22599"/>
    </source>
</evidence>
<dbReference type="Gene3D" id="3.30.1360.200">
    <property type="match status" value="1"/>
</dbReference>
<gene>
    <name evidence="9" type="primary">secD</name>
    <name evidence="13" type="ORF">DFR58_11658</name>
</gene>
<dbReference type="InterPro" id="IPR001036">
    <property type="entry name" value="Acrflvin-R"/>
</dbReference>
<feature type="transmembrane region" description="Helical" evidence="9">
    <location>
        <begin position="288"/>
        <end position="308"/>
    </location>
</feature>
<dbReference type="InterPro" id="IPR005791">
    <property type="entry name" value="SecD"/>
</dbReference>
<feature type="transmembrane region" description="Helical" evidence="9">
    <location>
        <begin position="314"/>
        <end position="338"/>
    </location>
</feature>
<keyword evidence="5 9" id="KW-0653">Protein transport</keyword>
<comment type="caution">
    <text evidence="13">The sequence shown here is derived from an EMBL/GenBank/DDBJ whole genome shotgun (WGS) entry which is preliminary data.</text>
</comment>
<keyword evidence="6 9" id="KW-1133">Transmembrane helix</keyword>
<dbReference type="GO" id="GO:0006605">
    <property type="term" value="P:protein targeting"/>
    <property type="evidence" value="ECO:0007669"/>
    <property type="project" value="UniProtKB-UniRule"/>
</dbReference>
<proteinExistence type="inferred from homology"/>
<reference evidence="13 14" key="1">
    <citation type="submission" date="2018-07" db="EMBL/GenBank/DDBJ databases">
        <title>Genomic Encyclopedia of Type Strains, Phase IV (KMG-IV): sequencing the most valuable type-strain genomes for metagenomic binning, comparative biology and taxonomic classification.</title>
        <authorList>
            <person name="Goeker M."/>
        </authorList>
    </citation>
    <scope>NUCLEOTIDE SEQUENCE [LARGE SCALE GENOMIC DNA]</scope>
    <source>
        <strain evidence="13 14">DSM 27016</strain>
    </source>
</reference>
<evidence type="ECO:0000256" key="5">
    <source>
        <dbReference type="ARBA" id="ARBA00022927"/>
    </source>
</evidence>
<dbReference type="GO" id="GO:0015450">
    <property type="term" value="F:protein-transporting ATPase activity"/>
    <property type="evidence" value="ECO:0007669"/>
    <property type="project" value="InterPro"/>
</dbReference>
<keyword evidence="7 9" id="KW-0811">Translocation</keyword>
<comment type="caution">
    <text evidence="9">Lacks conserved residue(s) required for the propagation of feature annotation.</text>
</comment>
<dbReference type="PANTHER" id="PTHR30081">
    <property type="entry name" value="PROTEIN-EXPORT MEMBRANE PROTEIN SEC"/>
    <property type="match status" value="1"/>
</dbReference>
<evidence type="ECO:0000256" key="9">
    <source>
        <dbReference type="HAMAP-Rule" id="MF_01463"/>
    </source>
</evidence>
<dbReference type="Gene3D" id="1.20.1640.10">
    <property type="entry name" value="Multidrug efflux transporter AcrB transmembrane domain"/>
    <property type="match status" value="1"/>
</dbReference>